<comment type="function">
    <text evidence="2">May be involved in the metabolism of insect hormones and in the breakdown of synthetic insecticides.</text>
</comment>
<dbReference type="GO" id="GO:0016705">
    <property type="term" value="F:oxidoreductase activity, acting on paired donors, with incorporation or reduction of molecular oxygen"/>
    <property type="evidence" value="ECO:0007669"/>
    <property type="project" value="InterPro"/>
</dbReference>
<dbReference type="SUPFAM" id="SSF48264">
    <property type="entry name" value="Cytochrome P450"/>
    <property type="match status" value="1"/>
</dbReference>
<dbReference type="PANTHER" id="PTHR24292:SF54">
    <property type="entry name" value="CYP9F3-RELATED"/>
    <property type="match status" value="1"/>
</dbReference>
<reference evidence="15" key="1">
    <citation type="submission" date="2015-01" db="EMBL/GenBank/DDBJ databases">
        <authorList>
            <person name="Aksoy S."/>
            <person name="Warren W."/>
            <person name="Wilson R.K."/>
        </authorList>
    </citation>
    <scope>NUCLEOTIDE SEQUENCE [LARGE SCALE GENOMIC DNA]</scope>
    <source>
        <strain evidence="15">IAEA</strain>
    </source>
</reference>
<evidence type="ECO:0000256" key="9">
    <source>
        <dbReference type="ARBA" id="ARBA00022848"/>
    </source>
</evidence>
<proteinExistence type="inferred from homology"/>
<comment type="subcellular location">
    <subcellularLocation>
        <location evidence="4">Endoplasmic reticulum membrane</location>
        <topology evidence="4">Peripheral membrane protein</topology>
    </subcellularLocation>
    <subcellularLocation>
        <location evidence="3">Microsome membrane</location>
        <topology evidence="3">Peripheral membrane protein</topology>
    </subcellularLocation>
</comment>
<keyword evidence="13" id="KW-0472">Membrane</keyword>
<keyword evidence="8" id="KW-0256">Endoplasmic reticulum</keyword>
<keyword evidence="12" id="KW-0503">Monooxygenase</keyword>
<dbReference type="InterPro" id="IPR001128">
    <property type="entry name" value="Cyt_P450"/>
</dbReference>
<evidence type="ECO:0000256" key="5">
    <source>
        <dbReference type="ARBA" id="ARBA00010617"/>
    </source>
</evidence>
<keyword evidence="10" id="KW-0560">Oxidoreductase</keyword>
<dbReference type="STRING" id="67801.A0A1B0C6F5"/>
<protein>
    <recommendedName>
        <fullName evidence="16">Cytochrome P450</fullName>
    </recommendedName>
</protein>
<evidence type="ECO:0000256" key="10">
    <source>
        <dbReference type="ARBA" id="ARBA00023002"/>
    </source>
</evidence>
<keyword evidence="11" id="KW-0408">Iron</keyword>
<evidence type="ECO:0000256" key="13">
    <source>
        <dbReference type="ARBA" id="ARBA00023136"/>
    </source>
</evidence>
<dbReference type="GO" id="GO:0005506">
    <property type="term" value="F:iron ion binding"/>
    <property type="evidence" value="ECO:0007669"/>
    <property type="project" value="InterPro"/>
</dbReference>
<dbReference type="VEuPathDB" id="VectorBase:GPPI050412"/>
<keyword evidence="6" id="KW-0349">Heme</keyword>
<evidence type="ECO:0000256" key="3">
    <source>
        <dbReference type="ARBA" id="ARBA00004174"/>
    </source>
</evidence>
<comment type="similarity">
    <text evidence="5">Belongs to the cytochrome P450 family.</text>
</comment>
<dbReference type="Pfam" id="PF00067">
    <property type="entry name" value="p450"/>
    <property type="match status" value="1"/>
</dbReference>
<name>A0A1B0C6F5_9MUSC</name>
<dbReference type="GO" id="GO:0005789">
    <property type="term" value="C:endoplasmic reticulum membrane"/>
    <property type="evidence" value="ECO:0007669"/>
    <property type="project" value="UniProtKB-SubCell"/>
</dbReference>
<reference evidence="14" key="2">
    <citation type="submission" date="2020-05" db="UniProtKB">
        <authorList>
            <consortium name="EnsemblMetazoa"/>
        </authorList>
    </citation>
    <scope>IDENTIFICATION</scope>
    <source>
        <strain evidence="14">IAEA</strain>
    </source>
</reference>
<dbReference type="EnsemblMetazoa" id="GPPI050412-RA">
    <property type="protein sequence ID" value="GPPI050412-PA"/>
    <property type="gene ID" value="GPPI050412"/>
</dbReference>
<evidence type="ECO:0000256" key="11">
    <source>
        <dbReference type="ARBA" id="ARBA00023004"/>
    </source>
</evidence>
<keyword evidence="7" id="KW-0479">Metal-binding</keyword>
<evidence type="ECO:0000313" key="15">
    <source>
        <dbReference type="Proteomes" id="UP000092460"/>
    </source>
</evidence>
<evidence type="ECO:0000256" key="4">
    <source>
        <dbReference type="ARBA" id="ARBA00004406"/>
    </source>
</evidence>
<organism evidence="14 15">
    <name type="scientific">Glossina palpalis gambiensis</name>
    <dbReference type="NCBI Taxonomy" id="67801"/>
    <lineage>
        <taxon>Eukaryota</taxon>
        <taxon>Metazoa</taxon>
        <taxon>Ecdysozoa</taxon>
        <taxon>Arthropoda</taxon>
        <taxon>Hexapoda</taxon>
        <taxon>Insecta</taxon>
        <taxon>Pterygota</taxon>
        <taxon>Neoptera</taxon>
        <taxon>Endopterygota</taxon>
        <taxon>Diptera</taxon>
        <taxon>Brachycera</taxon>
        <taxon>Muscomorpha</taxon>
        <taxon>Hippoboscoidea</taxon>
        <taxon>Glossinidae</taxon>
        <taxon>Glossina</taxon>
    </lineage>
</organism>
<dbReference type="AlphaFoldDB" id="A0A1B0C6F5"/>
<dbReference type="InterPro" id="IPR036396">
    <property type="entry name" value="Cyt_P450_sf"/>
</dbReference>
<dbReference type="PANTHER" id="PTHR24292">
    <property type="entry name" value="CYTOCHROME P450"/>
    <property type="match status" value="1"/>
</dbReference>
<dbReference type="Gene3D" id="1.10.630.10">
    <property type="entry name" value="Cytochrome P450"/>
    <property type="match status" value="1"/>
</dbReference>
<evidence type="ECO:0000256" key="1">
    <source>
        <dbReference type="ARBA" id="ARBA00001971"/>
    </source>
</evidence>
<dbReference type="InterPro" id="IPR050476">
    <property type="entry name" value="Insect_CytP450_Detox"/>
</dbReference>
<dbReference type="Proteomes" id="UP000092460">
    <property type="component" value="Unassembled WGS sequence"/>
</dbReference>
<dbReference type="EMBL" id="JXJN01026588">
    <property type="status" value="NOT_ANNOTATED_CDS"/>
    <property type="molecule type" value="Genomic_DNA"/>
</dbReference>
<evidence type="ECO:0000256" key="8">
    <source>
        <dbReference type="ARBA" id="ARBA00022824"/>
    </source>
</evidence>
<accession>A0A1B0C6F5</accession>
<comment type="cofactor">
    <cofactor evidence="1">
        <name>heme</name>
        <dbReference type="ChEBI" id="CHEBI:30413"/>
    </cofactor>
</comment>
<evidence type="ECO:0000256" key="6">
    <source>
        <dbReference type="ARBA" id="ARBA00022617"/>
    </source>
</evidence>
<sequence>MHLALDATKYRKENHIIRPDMVNMLMEARGMLKSDNFKSHNREWDNAFYFSFLTAASLLCLTAHEVIENPDVQEKLLQEIQDVDRYLDGKPLTYDVILNMHYMDMVVFETLRKWRVAPPMDQVCTDDTTYELKTGQKLEIGKSDAIWIPALGEISKHGLLVQLANLRLSQRDREAVMRCLRIHLQQRQILQSLPAQQQQHTQVGGKRFPALTHEELHRHANMIMQNALMKRRIEEQNNLGLKKLLNAAAVQQQHI</sequence>
<dbReference type="GO" id="GO:0004497">
    <property type="term" value="F:monooxygenase activity"/>
    <property type="evidence" value="ECO:0007669"/>
    <property type="project" value="UniProtKB-KW"/>
</dbReference>
<evidence type="ECO:0008006" key="16">
    <source>
        <dbReference type="Google" id="ProtNLM"/>
    </source>
</evidence>
<dbReference type="GO" id="GO:0020037">
    <property type="term" value="F:heme binding"/>
    <property type="evidence" value="ECO:0007669"/>
    <property type="project" value="InterPro"/>
</dbReference>
<evidence type="ECO:0000313" key="14">
    <source>
        <dbReference type="EnsemblMetazoa" id="GPPI050412-PA"/>
    </source>
</evidence>
<evidence type="ECO:0000256" key="7">
    <source>
        <dbReference type="ARBA" id="ARBA00022723"/>
    </source>
</evidence>
<keyword evidence="15" id="KW-1185">Reference proteome</keyword>
<evidence type="ECO:0000256" key="12">
    <source>
        <dbReference type="ARBA" id="ARBA00023033"/>
    </source>
</evidence>
<keyword evidence="9" id="KW-0492">Microsome</keyword>
<evidence type="ECO:0000256" key="2">
    <source>
        <dbReference type="ARBA" id="ARBA00003690"/>
    </source>
</evidence>